<comment type="catalytic activity">
    <reaction evidence="10">
        <text>a very-long-chain acyl-CoA + malonyl-CoA + H(+) = a very-long-chain 3-oxoacyl-CoA + CO2 + CoA</text>
        <dbReference type="Rhea" id="RHEA:32727"/>
        <dbReference type="ChEBI" id="CHEBI:15378"/>
        <dbReference type="ChEBI" id="CHEBI:16526"/>
        <dbReference type="ChEBI" id="CHEBI:57287"/>
        <dbReference type="ChEBI" id="CHEBI:57384"/>
        <dbReference type="ChEBI" id="CHEBI:90725"/>
        <dbReference type="ChEBI" id="CHEBI:90736"/>
        <dbReference type="EC" id="2.3.1.199"/>
    </reaction>
</comment>
<dbReference type="AlphaFoldDB" id="A0A6P4JIZ7"/>
<keyword evidence="3 10" id="KW-0808">Transferase</keyword>
<dbReference type="GO" id="GO:0034626">
    <property type="term" value="P:fatty acid elongation, polyunsaturated fatty acid"/>
    <property type="evidence" value="ECO:0007669"/>
    <property type="project" value="TreeGrafter"/>
</dbReference>
<dbReference type="InterPro" id="IPR002076">
    <property type="entry name" value="ELO_fam"/>
</dbReference>
<keyword evidence="9 10" id="KW-0275">Fatty acid biosynthesis</keyword>
<dbReference type="GO" id="GO:0034625">
    <property type="term" value="P:fatty acid elongation, monounsaturated fatty acid"/>
    <property type="evidence" value="ECO:0007669"/>
    <property type="project" value="TreeGrafter"/>
</dbReference>
<feature type="transmembrane region" description="Helical" evidence="10">
    <location>
        <begin position="134"/>
        <end position="152"/>
    </location>
</feature>
<keyword evidence="8 10" id="KW-0472">Membrane</keyword>
<evidence type="ECO:0000256" key="2">
    <source>
        <dbReference type="ARBA" id="ARBA00022516"/>
    </source>
</evidence>
<evidence type="ECO:0000256" key="8">
    <source>
        <dbReference type="ARBA" id="ARBA00023136"/>
    </source>
</evidence>
<evidence type="ECO:0000256" key="10">
    <source>
        <dbReference type="RuleBase" id="RU361115"/>
    </source>
</evidence>
<evidence type="ECO:0000256" key="5">
    <source>
        <dbReference type="ARBA" id="ARBA00022832"/>
    </source>
</evidence>
<evidence type="ECO:0000313" key="12">
    <source>
        <dbReference type="RefSeq" id="XP_017035606.1"/>
    </source>
</evidence>
<feature type="transmembrane region" description="Helical" evidence="10">
    <location>
        <begin position="25"/>
        <end position="45"/>
    </location>
</feature>
<evidence type="ECO:0000256" key="6">
    <source>
        <dbReference type="ARBA" id="ARBA00022989"/>
    </source>
</evidence>
<feature type="transmembrane region" description="Helical" evidence="10">
    <location>
        <begin position="106"/>
        <end position="127"/>
    </location>
</feature>
<sequence length="260" mass="31406">MLSQIWDFLRTPTEDVHLPLLGSHWPVLTILGTYLLLVKVVGPRLMQNRKAFDLRAVIKVYNQMQIVYNLLMFGFTVHFMFGPGNFDLRCVRNLPLDHEYKNWERWLSYSYYLNKFIDMLETFFFILRKKDRQISFLHVFHHVYMVYIPFFYMHYKGYGGHGLFVVFWNMVVHSLMYIYYYQSALNRNSKAVIWWKKYMTTIQLVQFLIVLLHCTYTLFQPDCEIAKFSAGMSAVFAFIFLILFINFYIRNYILPKKKSK</sequence>
<accession>A0A6P4JIZ7</accession>
<dbReference type="GO" id="GO:0019367">
    <property type="term" value="P:fatty acid elongation, saturated fatty acid"/>
    <property type="evidence" value="ECO:0007669"/>
    <property type="project" value="TreeGrafter"/>
</dbReference>
<feature type="transmembrane region" description="Helical" evidence="10">
    <location>
        <begin position="158"/>
        <end position="180"/>
    </location>
</feature>
<evidence type="ECO:0000313" key="11">
    <source>
        <dbReference type="Proteomes" id="UP001652661"/>
    </source>
</evidence>
<proteinExistence type="inferred from homology"/>
<dbReference type="OrthoDB" id="434092at2759"/>
<dbReference type="GO" id="GO:0009922">
    <property type="term" value="F:fatty acid elongase activity"/>
    <property type="evidence" value="ECO:0007669"/>
    <property type="project" value="UniProtKB-EC"/>
</dbReference>
<dbReference type="EC" id="2.3.1.199" evidence="10"/>
<dbReference type="RefSeq" id="XP_017035606.1">
    <property type="nucleotide sequence ID" value="XM_017180117.3"/>
</dbReference>
<dbReference type="Pfam" id="PF01151">
    <property type="entry name" value="ELO"/>
    <property type="match status" value="1"/>
</dbReference>
<dbReference type="GeneID" id="108084092"/>
<dbReference type="PANTHER" id="PTHR11157:SF116">
    <property type="entry name" value="ELONGATION OF VERY LONG CHAIN FATTY ACIDS PROTEIN-RELATED"/>
    <property type="match status" value="1"/>
</dbReference>
<keyword evidence="5 10" id="KW-0276">Fatty acid metabolism</keyword>
<keyword evidence="4 10" id="KW-0812">Transmembrane</keyword>
<evidence type="ECO:0000256" key="7">
    <source>
        <dbReference type="ARBA" id="ARBA00023098"/>
    </source>
</evidence>
<gene>
    <name evidence="12" type="primary">LOC108084092</name>
</gene>
<reference evidence="12" key="1">
    <citation type="submission" date="2025-08" db="UniProtKB">
        <authorList>
            <consortium name="RefSeq"/>
        </authorList>
    </citation>
    <scope>IDENTIFICATION</scope>
    <source>
        <strain evidence="12">14028-0561.14</strain>
        <tissue evidence="12">Whole fly</tissue>
    </source>
</reference>
<dbReference type="GO" id="GO:0042761">
    <property type="term" value="P:very long-chain fatty acid biosynthetic process"/>
    <property type="evidence" value="ECO:0007669"/>
    <property type="project" value="TreeGrafter"/>
</dbReference>
<evidence type="ECO:0000256" key="4">
    <source>
        <dbReference type="ARBA" id="ARBA00022692"/>
    </source>
</evidence>
<feature type="transmembrane region" description="Helical" evidence="10">
    <location>
        <begin position="225"/>
        <end position="249"/>
    </location>
</feature>
<comment type="subcellular location">
    <subcellularLocation>
        <location evidence="1">Membrane</location>
        <topology evidence="1">Multi-pass membrane protein</topology>
    </subcellularLocation>
</comment>
<protein>
    <recommendedName>
        <fullName evidence="10">Elongation of very long chain fatty acids protein</fullName>
        <ecNumber evidence="10">2.3.1.199</ecNumber>
    </recommendedName>
    <alternativeName>
        <fullName evidence="10">Very-long-chain 3-oxoacyl-CoA synthase</fullName>
    </alternativeName>
</protein>
<dbReference type="GO" id="GO:0030148">
    <property type="term" value="P:sphingolipid biosynthetic process"/>
    <property type="evidence" value="ECO:0007669"/>
    <property type="project" value="TreeGrafter"/>
</dbReference>
<dbReference type="InterPro" id="IPR030457">
    <property type="entry name" value="ELO_CS"/>
</dbReference>
<dbReference type="Proteomes" id="UP001652661">
    <property type="component" value="Chromosome 3R"/>
</dbReference>
<name>A0A6P4JIZ7_DROKI</name>
<keyword evidence="7 10" id="KW-0443">Lipid metabolism</keyword>
<feature type="transmembrane region" description="Helical" evidence="10">
    <location>
        <begin position="66"/>
        <end position="86"/>
    </location>
</feature>
<keyword evidence="11" id="KW-1185">Reference proteome</keyword>
<dbReference type="PANTHER" id="PTHR11157">
    <property type="entry name" value="FATTY ACID ACYL TRANSFERASE-RELATED"/>
    <property type="match status" value="1"/>
</dbReference>
<organism evidence="11 12">
    <name type="scientific">Drosophila kikkawai</name>
    <name type="common">Fruit fly</name>
    <dbReference type="NCBI Taxonomy" id="30033"/>
    <lineage>
        <taxon>Eukaryota</taxon>
        <taxon>Metazoa</taxon>
        <taxon>Ecdysozoa</taxon>
        <taxon>Arthropoda</taxon>
        <taxon>Hexapoda</taxon>
        <taxon>Insecta</taxon>
        <taxon>Pterygota</taxon>
        <taxon>Neoptera</taxon>
        <taxon>Endopterygota</taxon>
        <taxon>Diptera</taxon>
        <taxon>Brachycera</taxon>
        <taxon>Muscomorpha</taxon>
        <taxon>Ephydroidea</taxon>
        <taxon>Drosophilidae</taxon>
        <taxon>Drosophila</taxon>
        <taxon>Sophophora</taxon>
    </lineage>
</organism>
<evidence type="ECO:0000256" key="1">
    <source>
        <dbReference type="ARBA" id="ARBA00004141"/>
    </source>
</evidence>
<evidence type="ECO:0000256" key="3">
    <source>
        <dbReference type="ARBA" id="ARBA00022679"/>
    </source>
</evidence>
<keyword evidence="6 10" id="KW-1133">Transmembrane helix</keyword>
<dbReference type="GO" id="GO:0005789">
    <property type="term" value="C:endoplasmic reticulum membrane"/>
    <property type="evidence" value="ECO:0007669"/>
    <property type="project" value="TreeGrafter"/>
</dbReference>
<dbReference type="PROSITE" id="PS01188">
    <property type="entry name" value="ELO"/>
    <property type="match status" value="1"/>
</dbReference>
<comment type="similarity">
    <text evidence="10">Belongs to the ELO family.</text>
</comment>
<feature type="transmembrane region" description="Helical" evidence="10">
    <location>
        <begin position="201"/>
        <end position="219"/>
    </location>
</feature>
<evidence type="ECO:0000256" key="9">
    <source>
        <dbReference type="ARBA" id="ARBA00023160"/>
    </source>
</evidence>
<keyword evidence="2 10" id="KW-0444">Lipid biosynthesis</keyword>